<feature type="repeat" description="WD" evidence="3">
    <location>
        <begin position="221"/>
        <end position="262"/>
    </location>
</feature>
<evidence type="ECO:0000313" key="4">
    <source>
        <dbReference type="EMBL" id="GGC21158.1"/>
    </source>
</evidence>
<dbReference type="Pfam" id="PF00400">
    <property type="entry name" value="WD40"/>
    <property type="match status" value="5"/>
</dbReference>
<dbReference type="PANTHER" id="PTHR19848:SF8">
    <property type="entry name" value="F-BOX AND WD REPEAT DOMAIN CONTAINING 7"/>
    <property type="match status" value="1"/>
</dbReference>
<dbReference type="PROSITE" id="PS50082">
    <property type="entry name" value="WD_REPEATS_2"/>
    <property type="match status" value="4"/>
</dbReference>
<keyword evidence="1 3" id="KW-0853">WD repeat</keyword>
<protein>
    <recommendedName>
        <fullName evidence="6">WD40 repeat domain-containing protein</fullName>
    </recommendedName>
</protein>
<accession>A0ABQ1LBW1</accession>
<keyword evidence="2" id="KW-0677">Repeat</keyword>
<dbReference type="SMART" id="SM00320">
    <property type="entry name" value="WD40"/>
    <property type="match status" value="6"/>
</dbReference>
<dbReference type="RefSeq" id="WP_188460035.1">
    <property type="nucleotide sequence ID" value="NZ_BAABHU010000001.1"/>
</dbReference>
<dbReference type="InterPro" id="IPR020472">
    <property type="entry name" value="WD40_PAC1"/>
</dbReference>
<name>A0ABQ1LBW1_9BACT</name>
<dbReference type="EMBL" id="BMEC01000001">
    <property type="protein sequence ID" value="GGC21158.1"/>
    <property type="molecule type" value="Genomic_DNA"/>
</dbReference>
<evidence type="ECO:0000313" key="5">
    <source>
        <dbReference type="Proteomes" id="UP000636010"/>
    </source>
</evidence>
<dbReference type="PROSITE" id="PS00678">
    <property type="entry name" value="WD_REPEATS_1"/>
    <property type="match status" value="1"/>
</dbReference>
<evidence type="ECO:0000256" key="3">
    <source>
        <dbReference type="PROSITE-ProRule" id="PRU00221"/>
    </source>
</evidence>
<keyword evidence="5" id="KW-1185">Reference proteome</keyword>
<feature type="repeat" description="WD" evidence="3">
    <location>
        <begin position="178"/>
        <end position="210"/>
    </location>
</feature>
<dbReference type="InterPro" id="IPR015943">
    <property type="entry name" value="WD40/YVTN_repeat-like_dom_sf"/>
</dbReference>
<dbReference type="PRINTS" id="PR00320">
    <property type="entry name" value="GPROTEINBRPT"/>
</dbReference>
<dbReference type="Gene3D" id="2.130.10.10">
    <property type="entry name" value="YVTN repeat-like/Quinoprotein amine dehydrogenase"/>
    <property type="match status" value="3"/>
</dbReference>
<evidence type="ECO:0000256" key="1">
    <source>
        <dbReference type="ARBA" id="ARBA00022574"/>
    </source>
</evidence>
<sequence>MPKINVEKIQTLTGHKDCLYTVETGPEESHFFSAGGDGIVAQWNLNNPELGSMVAKVQNSVYALHYIRTNNQLIVGHNYEGIHLIDVAQKKEIKSAKITSQAIFDIKLVGSTIISACADGEIILSDLNDLSTLAKLKLSDKSARCIAIHPSGKELAIGFSDNTIQILNSDTYQVSKKLNAHNNSVFTLQYSEDGTLLLSAGRDAHLKIWNTFNDYSLVESIVAHMYAINHVCFSPDQKYFATCSMDKSIKIWSADTFRLLKVIDKARHAGHGTSVNKLLWMTHKNQLISASDDRTLSIWDIQIDK</sequence>
<dbReference type="InterPro" id="IPR019775">
    <property type="entry name" value="WD40_repeat_CS"/>
</dbReference>
<dbReference type="InterPro" id="IPR001680">
    <property type="entry name" value="WD40_rpt"/>
</dbReference>
<dbReference type="PROSITE" id="PS50294">
    <property type="entry name" value="WD_REPEATS_REGION"/>
    <property type="match status" value="4"/>
</dbReference>
<comment type="caution">
    <text evidence="4">The sequence shown here is derived from an EMBL/GenBank/DDBJ whole genome shotgun (WGS) entry which is preliminary data.</text>
</comment>
<evidence type="ECO:0000256" key="2">
    <source>
        <dbReference type="ARBA" id="ARBA00022737"/>
    </source>
</evidence>
<gene>
    <name evidence="4" type="ORF">GCM10011506_02950</name>
</gene>
<dbReference type="PANTHER" id="PTHR19848">
    <property type="entry name" value="WD40 REPEAT PROTEIN"/>
    <property type="match status" value="1"/>
</dbReference>
<feature type="repeat" description="WD" evidence="3">
    <location>
        <begin position="268"/>
        <end position="305"/>
    </location>
</feature>
<feature type="repeat" description="WD" evidence="3">
    <location>
        <begin position="12"/>
        <end position="53"/>
    </location>
</feature>
<dbReference type="InterPro" id="IPR036322">
    <property type="entry name" value="WD40_repeat_dom_sf"/>
</dbReference>
<evidence type="ECO:0008006" key="6">
    <source>
        <dbReference type="Google" id="ProtNLM"/>
    </source>
</evidence>
<organism evidence="4 5">
    <name type="scientific">Marivirga lumbricoides</name>
    <dbReference type="NCBI Taxonomy" id="1046115"/>
    <lineage>
        <taxon>Bacteria</taxon>
        <taxon>Pseudomonadati</taxon>
        <taxon>Bacteroidota</taxon>
        <taxon>Cytophagia</taxon>
        <taxon>Cytophagales</taxon>
        <taxon>Marivirgaceae</taxon>
        <taxon>Marivirga</taxon>
    </lineage>
</organism>
<proteinExistence type="predicted"/>
<reference evidence="5" key="1">
    <citation type="journal article" date="2019" name="Int. J. Syst. Evol. Microbiol.">
        <title>The Global Catalogue of Microorganisms (GCM) 10K type strain sequencing project: providing services to taxonomists for standard genome sequencing and annotation.</title>
        <authorList>
            <consortium name="The Broad Institute Genomics Platform"/>
            <consortium name="The Broad Institute Genome Sequencing Center for Infectious Disease"/>
            <person name="Wu L."/>
            <person name="Ma J."/>
        </authorList>
    </citation>
    <scope>NUCLEOTIDE SEQUENCE [LARGE SCALE GENOMIC DNA]</scope>
    <source>
        <strain evidence="5">CGMCC 1.10832</strain>
    </source>
</reference>
<dbReference type="SUPFAM" id="SSF50978">
    <property type="entry name" value="WD40 repeat-like"/>
    <property type="match status" value="1"/>
</dbReference>
<dbReference type="Proteomes" id="UP000636010">
    <property type="component" value="Unassembled WGS sequence"/>
</dbReference>